<dbReference type="EMBL" id="JABAYA010000153">
    <property type="protein sequence ID" value="KAF7723407.1"/>
    <property type="molecule type" value="Genomic_DNA"/>
</dbReference>
<name>A0A8H7BN70_9FUNG</name>
<evidence type="ECO:0000256" key="23">
    <source>
        <dbReference type="PIRSR" id="PIRSR606539-3"/>
    </source>
</evidence>
<dbReference type="SUPFAM" id="SSF81653">
    <property type="entry name" value="Calcium ATPase, transduction domain A"/>
    <property type="match status" value="1"/>
</dbReference>
<evidence type="ECO:0000256" key="15">
    <source>
        <dbReference type="ARBA" id="ARBA00023034"/>
    </source>
</evidence>
<feature type="binding site" evidence="22">
    <location>
        <position position="996"/>
    </location>
    <ligand>
        <name>ATP</name>
        <dbReference type="ChEBI" id="CHEBI:30616"/>
    </ligand>
</feature>
<dbReference type="GO" id="GO:0015031">
    <property type="term" value="P:protein transport"/>
    <property type="evidence" value="ECO:0007669"/>
    <property type="project" value="UniProtKB-KW"/>
</dbReference>
<keyword evidence="13 24" id="KW-1278">Translocase</keyword>
<evidence type="ECO:0000256" key="18">
    <source>
        <dbReference type="ARBA" id="ARBA00037801"/>
    </source>
</evidence>
<keyword evidence="10 22" id="KW-0067">ATP-binding</keyword>
<keyword evidence="25" id="KW-0175">Coiled coil</keyword>
<evidence type="ECO:0000256" key="14">
    <source>
        <dbReference type="ARBA" id="ARBA00022989"/>
    </source>
</evidence>
<keyword evidence="5" id="KW-0813">Transport</keyword>
<comment type="similarity">
    <text evidence="4">Belongs to the syntaxin family.</text>
</comment>
<dbReference type="CDD" id="cd21443">
    <property type="entry name" value="SNARE_NTD_STX6_STX10"/>
    <property type="match status" value="1"/>
</dbReference>
<evidence type="ECO:0000256" key="26">
    <source>
        <dbReference type="SAM" id="MobiDB-lite"/>
    </source>
</evidence>
<proteinExistence type="inferred from homology"/>
<dbReference type="Pfam" id="PF13246">
    <property type="entry name" value="Cation_ATPase"/>
    <property type="match status" value="1"/>
</dbReference>
<dbReference type="SUPFAM" id="SSF56784">
    <property type="entry name" value="HAD-like"/>
    <property type="match status" value="1"/>
</dbReference>
<feature type="transmembrane region" description="Helical" evidence="24">
    <location>
        <begin position="1282"/>
        <end position="1300"/>
    </location>
</feature>
<comment type="caution">
    <text evidence="28">The sequence shown here is derived from an EMBL/GenBank/DDBJ whole genome shotgun (WGS) entry which is preliminary data.</text>
</comment>
<dbReference type="InterPro" id="IPR044492">
    <property type="entry name" value="P_typ_ATPase_HD_dom"/>
</dbReference>
<dbReference type="InterPro" id="IPR036412">
    <property type="entry name" value="HAD-like_sf"/>
</dbReference>
<evidence type="ECO:0000256" key="13">
    <source>
        <dbReference type="ARBA" id="ARBA00022967"/>
    </source>
</evidence>
<feature type="transmembrane region" description="Helical" evidence="24">
    <location>
        <begin position="654"/>
        <end position="675"/>
    </location>
</feature>
<evidence type="ECO:0000256" key="17">
    <source>
        <dbReference type="ARBA" id="ARBA00034036"/>
    </source>
</evidence>
<evidence type="ECO:0000256" key="5">
    <source>
        <dbReference type="ARBA" id="ARBA00022448"/>
    </source>
</evidence>
<comment type="catalytic activity">
    <reaction evidence="17 24">
        <text>ATP + H2O + phospholipidSide 1 = ADP + phosphate + phospholipidSide 2.</text>
        <dbReference type="EC" id="7.6.2.1"/>
    </reaction>
</comment>
<feature type="transmembrane region" description="Helical" evidence="24">
    <location>
        <begin position="1359"/>
        <end position="1377"/>
    </location>
</feature>
<feature type="region of interest" description="Disordered" evidence="26">
    <location>
        <begin position="172"/>
        <end position="235"/>
    </location>
</feature>
<keyword evidence="14 24" id="KW-1133">Transmembrane helix</keyword>
<feature type="binding site" evidence="22">
    <location>
        <position position="1110"/>
    </location>
    <ligand>
        <name>ATP</name>
        <dbReference type="ChEBI" id="CHEBI:30616"/>
    </ligand>
</feature>
<dbReference type="InterPro" id="IPR010989">
    <property type="entry name" value="SNARE"/>
</dbReference>
<dbReference type="FunFam" id="3.40.1110.10:FF:000087">
    <property type="entry name" value="Phospholipid-transporting ATPase"/>
    <property type="match status" value="1"/>
</dbReference>
<dbReference type="Proteomes" id="UP000605846">
    <property type="component" value="Unassembled WGS sequence"/>
</dbReference>
<feature type="compositionally biased region" description="Polar residues" evidence="26">
    <location>
        <begin position="203"/>
        <end position="219"/>
    </location>
</feature>
<evidence type="ECO:0000313" key="28">
    <source>
        <dbReference type="EMBL" id="KAF7723407.1"/>
    </source>
</evidence>
<sequence>MEEDPFILVKRQVEEALDNASTLFSSWKRIQQTVSSPKNQELLWTSDELNASLEAIEQDLDDLDEAFAACQANPNQFRVSAADMNSRRAFLMESRNTLQKMRNTMANPPAKNKWQVQTTKRKERRKIMMQQQDVHLESMSGTLVNLKEIAGTMNREIDDHVILLDELGDQVDRSEGRASESSSSEWPPKTSHTGSPPKKHGSSESGKTASPYNPQNNRVPQAGSVSDDGRTYPEDNEEGLLLLSHPSGIRRPPFMPAHSFSSIHSPHISQYDNESTEMLEHSFGKQHAFDDKETDVYNRRLDPARQSMRRSFVRPTKPSQRWWNLKALWDRRRSPSEGTPRIIHLNNPGLNLQQKFANNSVSTAKYNPITFLPKFLYEEFSKSANLFFLFISGIQQIPNISPTSRYTTLVPLVIVLFITAVKEIIEDYGVHRSDHELNARKCKVFDGTQFVERRWRDIRVGDICRIESCESFPADLILLSSSEPEGLCYIETSNLDGEVNLKIKQALPETAKFVSPAQLACMEGVIKSEQPNNRLYNYDGTLTLTPDDNIAKPKDYPLDPNKVLLRGAQLRNTAWIYGVAIFTGHESKLMLNSSKKPSKASNVTRITNRNILYLFSMLVLMSVLCSVGNLAITLRDGSKLSYLQMPASERAREFGFNILTFMILFNSFIPISLMVTMEIVKFVQSTMIDNDLDIYYEKTDTPAVARSSSLIEELGQVEYIFSDKTGTLTCNEMEFRECTIAGLSYATVADPDRRPQSDNDSAGQYSFQQLDQHLQNSPNAHVIHEFLTSLMTCHTVIPERNEETDDIVYQASSPDEGALVKGASDVFGYKFYARRPHSINCYCKEEDQEFEILNVCEFNSTRKRMSVVLRGLDGKIKLYCKGADTVILERLAPNNHFTEATLSHLEAFASEGLRTLCYAMREISEEEYGRWSQIYDNASTTLTNRAEELDKAAEIIEKDMMLLGATAIEDKLQDGVPDTIHTLQEANIKVWVLTGDRQETAINIGYSCKLLTEEMELIICNTEDHESTRAFLEKSLNDVQAHSEPLALIIEGRPLTFALEKDLEKLFYDLAVQCKAVICCRVSPLQKALVVKVVKKFSKSILLAVGDGANDVSMIQAAHVGVGISGVEGLQAARSADFSISQFRFLKKLLLVHGAWAYQRLSKMIFYYFYKNVALYLTQFWYAFFNGFSGQTLYESWTMSCFNVFFTFLPPMAIGIFDQFASARLLDKYPQMYILGQKNEFFNQKRFWGWILNAVYHSAALFFIGMAAFTNDAMFKQGWTGGQWWVGTTIFSATLATILWKAALISDIWTKYTWIAIPGSMVIWYIFLPFVAYVGPKTPWGIFLEYEGIIPQLFGNVNYWLFFIMVPLACNLRDYLWKYYKRMYRTRSYHHIQEIQKLNLPDYRPRMDRFRQAVNKVRKIQRLKQTRGFAFSQNDTDQTKLIRLYDTTQQKPTG</sequence>
<dbReference type="Gene3D" id="3.40.50.1000">
    <property type="entry name" value="HAD superfamily/HAD-like"/>
    <property type="match status" value="1"/>
</dbReference>
<reference evidence="28" key="1">
    <citation type="submission" date="2020-01" db="EMBL/GenBank/DDBJ databases">
        <title>Genome Sequencing of Three Apophysomyces-Like Fungal Strains Confirms a Novel Fungal Genus in the Mucoromycota with divergent Burkholderia-like Endosymbiotic Bacteria.</title>
        <authorList>
            <person name="Stajich J.E."/>
            <person name="Macias A.M."/>
            <person name="Carter-House D."/>
            <person name="Lovett B."/>
            <person name="Kasson L.R."/>
            <person name="Berry K."/>
            <person name="Grigoriev I."/>
            <person name="Chang Y."/>
            <person name="Spatafora J."/>
            <person name="Kasson M.T."/>
        </authorList>
    </citation>
    <scope>NUCLEOTIDE SEQUENCE</scope>
    <source>
        <strain evidence="28">NRRL A-21654</strain>
    </source>
</reference>
<feature type="binding site" evidence="22">
    <location>
        <position position="994"/>
    </location>
    <ligand>
        <name>ATP</name>
        <dbReference type="ChEBI" id="CHEBI:30616"/>
    </ligand>
</feature>
<dbReference type="GO" id="GO:0016887">
    <property type="term" value="F:ATP hydrolysis activity"/>
    <property type="evidence" value="ECO:0007669"/>
    <property type="project" value="InterPro"/>
</dbReference>
<evidence type="ECO:0000256" key="6">
    <source>
        <dbReference type="ARBA" id="ARBA00022553"/>
    </source>
</evidence>
<protein>
    <recommendedName>
        <fullName evidence="24">Phospholipid-transporting ATPase</fullName>
        <ecNumber evidence="24">7.6.2.1</ecNumber>
    </recommendedName>
</protein>
<feature type="binding site" evidence="23">
    <location>
        <position position="1107"/>
    </location>
    <ligand>
        <name>Mg(2+)</name>
        <dbReference type="ChEBI" id="CHEBI:18420"/>
    </ligand>
</feature>
<dbReference type="SUPFAM" id="SSF81665">
    <property type="entry name" value="Calcium ATPase, transmembrane domain M"/>
    <property type="match status" value="1"/>
</dbReference>
<keyword evidence="6" id="KW-0597">Phosphoprotein</keyword>
<comment type="catalytic activity">
    <reaction evidence="19">
        <text>a 1,2-diacyl-sn-glycero-3-phosphoethanolamine(out) + ATP + H2O = a 1,2-diacyl-sn-glycero-3-phosphoethanolamine(in) + ADP + phosphate + H(+)</text>
        <dbReference type="Rhea" id="RHEA:66132"/>
        <dbReference type="ChEBI" id="CHEBI:15377"/>
        <dbReference type="ChEBI" id="CHEBI:15378"/>
        <dbReference type="ChEBI" id="CHEBI:30616"/>
        <dbReference type="ChEBI" id="CHEBI:43474"/>
        <dbReference type="ChEBI" id="CHEBI:64612"/>
        <dbReference type="ChEBI" id="CHEBI:456216"/>
    </reaction>
    <physiologicalReaction direction="left-to-right" evidence="19">
        <dbReference type="Rhea" id="RHEA:66133"/>
    </physiologicalReaction>
</comment>
<evidence type="ECO:0000256" key="12">
    <source>
        <dbReference type="ARBA" id="ARBA00022927"/>
    </source>
</evidence>
<dbReference type="InterPro" id="IPR023214">
    <property type="entry name" value="HAD_sf"/>
</dbReference>
<evidence type="ECO:0000259" key="27">
    <source>
        <dbReference type="PROSITE" id="PS50192"/>
    </source>
</evidence>
<feature type="binding site" evidence="22">
    <location>
        <position position="858"/>
    </location>
    <ligand>
        <name>ATP</name>
        <dbReference type="ChEBI" id="CHEBI:30616"/>
    </ligand>
</feature>
<evidence type="ECO:0000256" key="20">
    <source>
        <dbReference type="ARBA" id="ARBA00051303"/>
    </source>
</evidence>
<evidence type="ECO:0000256" key="21">
    <source>
        <dbReference type="PIRSR" id="PIRSR606539-1"/>
    </source>
</evidence>
<comment type="similarity">
    <text evidence="3 24">Belongs to the cation transport ATPase (P-type) (TC 3.A.3) family. Type IV subfamily.</text>
</comment>
<feature type="binding site" evidence="22">
    <location>
        <position position="1081"/>
    </location>
    <ligand>
        <name>ATP</name>
        <dbReference type="ChEBI" id="CHEBI:30616"/>
    </ligand>
</feature>
<dbReference type="InterPro" id="IPR006539">
    <property type="entry name" value="P-type_ATPase_IV"/>
</dbReference>
<dbReference type="SFLD" id="SFLDF00027">
    <property type="entry name" value="p-type_atpase"/>
    <property type="match status" value="1"/>
</dbReference>
<feature type="binding site" evidence="23">
    <location>
        <position position="723"/>
    </location>
    <ligand>
        <name>Mg(2+)</name>
        <dbReference type="ChEBI" id="CHEBI:18420"/>
    </ligand>
</feature>
<dbReference type="Gene3D" id="3.40.1110.10">
    <property type="entry name" value="Calcium-transporting ATPase, cytoplasmic domain N"/>
    <property type="match status" value="1"/>
</dbReference>
<feature type="binding site" evidence="22">
    <location>
        <position position="723"/>
    </location>
    <ligand>
        <name>ATP</name>
        <dbReference type="ChEBI" id="CHEBI:30616"/>
    </ligand>
</feature>
<organism evidence="28 29">
    <name type="scientific">Apophysomyces ossiformis</name>
    <dbReference type="NCBI Taxonomy" id="679940"/>
    <lineage>
        <taxon>Eukaryota</taxon>
        <taxon>Fungi</taxon>
        <taxon>Fungi incertae sedis</taxon>
        <taxon>Mucoromycota</taxon>
        <taxon>Mucoromycotina</taxon>
        <taxon>Mucoromycetes</taxon>
        <taxon>Mucorales</taxon>
        <taxon>Mucorineae</taxon>
        <taxon>Mucoraceae</taxon>
        <taxon>Apophysomyces</taxon>
    </lineage>
</organism>
<dbReference type="GO" id="GO:0005886">
    <property type="term" value="C:plasma membrane"/>
    <property type="evidence" value="ECO:0007669"/>
    <property type="project" value="TreeGrafter"/>
</dbReference>
<feature type="binding site" evidence="23">
    <location>
        <position position="1111"/>
    </location>
    <ligand>
        <name>Mg(2+)</name>
        <dbReference type="ChEBI" id="CHEBI:18420"/>
    </ligand>
</feature>
<dbReference type="EC" id="7.6.2.1" evidence="24"/>
<dbReference type="Gene3D" id="2.70.150.10">
    <property type="entry name" value="Calcium-transporting ATPase, cytoplasmic transduction domain A"/>
    <property type="match status" value="1"/>
</dbReference>
<keyword evidence="7 24" id="KW-0812">Transmembrane</keyword>
<feature type="binding site" evidence="23">
    <location>
        <position position="725"/>
    </location>
    <ligand>
        <name>Mg(2+)</name>
        <dbReference type="ChEBI" id="CHEBI:18420"/>
    </ligand>
</feature>
<dbReference type="FunFam" id="1.20.58.90:FF:000004">
    <property type="entry name" value="Syntaxin 10"/>
    <property type="match status" value="1"/>
</dbReference>
<dbReference type="InterPro" id="IPR032631">
    <property type="entry name" value="P-type_ATPase_N"/>
</dbReference>
<evidence type="ECO:0000256" key="16">
    <source>
        <dbReference type="ARBA" id="ARBA00023136"/>
    </source>
</evidence>
<feature type="binding site" evidence="22">
    <location>
        <position position="1087"/>
    </location>
    <ligand>
        <name>ATP</name>
        <dbReference type="ChEBI" id="CHEBI:30616"/>
    </ligand>
</feature>
<dbReference type="InterPro" id="IPR018303">
    <property type="entry name" value="ATPase_P-typ_P_site"/>
</dbReference>
<dbReference type="SUPFAM" id="SSF58038">
    <property type="entry name" value="SNARE fusion complex"/>
    <property type="match status" value="1"/>
</dbReference>
<dbReference type="Pfam" id="PF16212">
    <property type="entry name" value="PhoLip_ATPase_C"/>
    <property type="match status" value="1"/>
</dbReference>
<feature type="binding site" evidence="22">
    <location>
        <position position="724"/>
    </location>
    <ligand>
        <name>ATP</name>
        <dbReference type="ChEBI" id="CHEBI:30616"/>
    </ligand>
</feature>
<keyword evidence="11 23" id="KW-0460">Magnesium</keyword>
<dbReference type="PANTHER" id="PTHR24092">
    <property type="entry name" value="PROBABLE PHOSPHOLIPID-TRANSPORTING ATPASE"/>
    <property type="match status" value="1"/>
</dbReference>
<dbReference type="PANTHER" id="PTHR24092:SF150">
    <property type="entry name" value="PHOSPHOLIPID-TRANSPORTING ATPASE"/>
    <property type="match status" value="1"/>
</dbReference>
<comment type="subcellular location">
    <subcellularLocation>
        <location evidence="2">Golgi apparatus</location>
        <location evidence="2">trans-Golgi network membrane</location>
        <topology evidence="2">Multi-pass membrane protein</topology>
    </subcellularLocation>
    <subcellularLocation>
        <location evidence="18">Golgi apparatus</location>
        <location evidence="18">trans-Golgi network membrane</location>
        <topology evidence="18">Single-pass type IV membrane protein</topology>
    </subcellularLocation>
    <subcellularLocation>
        <location evidence="24">Membrane</location>
        <topology evidence="24">Multi-pass membrane protein</topology>
    </subcellularLocation>
</comment>
<evidence type="ECO:0000256" key="22">
    <source>
        <dbReference type="PIRSR" id="PIRSR606539-2"/>
    </source>
</evidence>
<dbReference type="PROSITE" id="PS00154">
    <property type="entry name" value="ATPASE_E1_E2"/>
    <property type="match status" value="1"/>
</dbReference>
<keyword evidence="15" id="KW-0333">Golgi apparatus</keyword>
<evidence type="ECO:0000256" key="10">
    <source>
        <dbReference type="ARBA" id="ARBA00022840"/>
    </source>
</evidence>
<dbReference type="GO" id="GO:0045332">
    <property type="term" value="P:phospholipid translocation"/>
    <property type="evidence" value="ECO:0007669"/>
    <property type="project" value="TreeGrafter"/>
</dbReference>
<dbReference type="PROSITE" id="PS50192">
    <property type="entry name" value="T_SNARE"/>
    <property type="match status" value="1"/>
</dbReference>
<evidence type="ECO:0000256" key="25">
    <source>
        <dbReference type="SAM" id="Coils"/>
    </source>
</evidence>
<dbReference type="Gene3D" id="1.20.58.90">
    <property type="match status" value="1"/>
</dbReference>
<feature type="transmembrane region" description="Helical" evidence="24">
    <location>
        <begin position="1312"/>
        <end position="1334"/>
    </location>
</feature>
<feature type="binding site" evidence="22">
    <location>
        <position position="816"/>
    </location>
    <ligand>
        <name>ATP</name>
        <dbReference type="ChEBI" id="CHEBI:30616"/>
    </ligand>
</feature>
<evidence type="ECO:0000256" key="9">
    <source>
        <dbReference type="ARBA" id="ARBA00022741"/>
    </source>
</evidence>
<feature type="coiled-coil region" evidence="25">
    <location>
        <begin position="46"/>
        <end position="73"/>
    </location>
</feature>
<dbReference type="InterPro" id="IPR001757">
    <property type="entry name" value="P_typ_ATPase"/>
</dbReference>
<dbReference type="InterPro" id="IPR015260">
    <property type="entry name" value="Syntaxin-6/10/61_N"/>
</dbReference>
<dbReference type="InterPro" id="IPR023299">
    <property type="entry name" value="ATPase_P-typ_cyto_dom_N"/>
</dbReference>
<feature type="binding site" evidence="22">
    <location>
        <position position="914"/>
    </location>
    <ligand>
        <name>ATP</name>
        <dbReference type="ChEBI" id="CHEBI:30616"/>
    </ligand>
</feature>
<feature type="binding site" evidence="22">
    <location>
        <position position="881"/>
    </location>
    <ligand>
        <name>ATP</name>
        <dbReference type="ChEBI" id="CHEBI:30616"/>
    </ligand>
</feature>
<gene>
    <name evidence="28" type="ORF">EC973_002051</name>
</gene>
<evidence type="ECO:0000256" key="3">
    <source>
        <dbReference type="ARBA" id="ARBA00008109"/>
    </source>
</evidence>
<dbReference type="GO" id="GO:0006892">
    <property type="term" value="P:post-Golgi vesicle-mediated transport"/>
    <property type="evidence" value="ECO:0007669"/>
    <property type="project" value="TreeGrafter"/>
</dbReference>
<comment type="catalytic activity">
    <reaction evidence="20">
        <text>a 1,2-diacyl-sn-glycero-3-phospho-L-serine(out) + ATP + H2O = a 1,2-diacyl-sn-glycero-3-phospho-L-serine(in) + ADP + phosphate + H(+)</text>
        <dbReference type="Rhea" id="RHEA:38567"/>
        <dbReference type="ChEBI" id="CHEBI:15377"/>
        <dbReference type="ChEBI" id="CHEBI:15378"/>
        <dbReference type="ChEBI" id="CHEBI:30616"/>
        <dbReference type="ChEBI" id="CHEBI:43474"/>
        <dbReference type="ChEBI" id="CHEBI:57262"/>
        <dbReference type="ChEBI" id="CHEBI:456216"/>
    </reaction>
    <physiologicalReaction direction="left-to-right" evidence="20">
        <dbReference type="Rhea" id="RHEA:38568"/>
    </physiologicalReaction>
</comment>
<dbReference type="Pfam" id="PF09177">
    <property type="entry name" value="STX6_10_61_N"/>
    <property type="match status" value="1"/>
</dbReference>
<keyword evidence="12" id="KW-0653">Protein transport</keyword>
<dbReference type="SFLD" id="SFLDG00002">
    <property type="entry name" value="C1.7:_P-type_atpase_like"/>
    <property type="match status" value="1"/>
</dbReference>
<dbReference type="GO" id="GO:0005802">
    <property type="term" value="C:trans-Golgi network"/>
    <property type="evidence" value="ECO:0007669"/>
    <property type="project" value="TreeGrafter"/>
</dbReference>
<dbReference type="CDD" id="cd02073">
    <property type="entry name" value="P-type_ATPase_APLT_Dnf-like"/>
    <property type="match status" value="1"/>
</dbReference>
<feature type="transmembrane region" description="Helical" evidence="24">
    <location>
        <begin position="1204"/>
        <end position="1226"/>
    </location>
</feature>
<dbReference type="GO" id="GO:0140326">
    <property type="term" value="F:ATPase-coupled intramembrane lipid transporter activity"/>
    <property type="evidence" value="ECO:0007669"/>
    <property type="project" value="UniProtKB-EC"/>
</dbReference>
<dbReference type="InterPro" id="IPR032630">
    <property type="entry name" value="P_typ_ATPase_c"/>
</dbReference>
<feature type="binding site" evidence="22">
    <location>
        <position position="995"/>
    </location>
    <ligand>
        <name>ATP</name>
        <dbReference type="ChEBI" id="CHEBI:30616"/>
    </ligand>
</feature>
<dbReference type="FunFam" id="3.40.50.1000:FF:000010">
    <property type="entry name" value="Phospholipid-transporting ATPase"/>
    <property type="match status" value="1"/>
</dbReference>
<feature type="domain" description="T-SNARE coiled-coil homology" evidence="27">
    <location>
        <begin position="126"/>
        <end position="174"/>
    </location>
</feature>
<dbReference type="InterPro" id="IPR008250">
    <property type="entry name" value="ATPase_P-typ_transduc_dom_A_sf"/>
</dbReference>
<feature type="transmembrane region" description="Helical" evidence="24">
    <location>
        <begin position="574"/>
        <end position="591"/>
    </location>
</feature>
<dbReference type="SUPFAM" id="SSF81660">
    <property type="entry name" value="Metal cation-transporting ATPase, ATP-binding domain N"/>
    <property type="match status" value="1"/>
</dbReference>
<evidence type="ECO:0000256" key="7">
    <source>
        <dbReference type="ARBA" id="ARBA00022692"/>
    </source>
</evidence>
<keyword evidence="9 22" id="KW-0547">Nucleotide-binding</keyword>
<evidence type="ECO:0000256" key="24">
    <source>
        <dbReference type="RuleBase" id="RU362033"/>
    </source>
</evidence>
<dbReference type="NCBIfam" id="TIGR01652">
    <property type="entry name" value="ATPase-Plipid"/>
    <property type="match status" value="1"/>
</dbReference>
<feature type="transmembrane region" description="Helical" evidence="24">
    <location>
        <begin position="1247"/>
        <end position="1270"/>
    </location>
</feature>
<feature type="transmembrane region" description="Helical" evidence="24">
    <location>
        <begin position="611"/>
        <end position="634"/>
    </location>
</feature>
<feature type="active site" description="4-aspartylphosphate intermediate" evidence="21">
    <location>
        <position position="723"/>
    </location>
</feature>
<evidence type="ECO:0000256" key="8">
    <source>
        <dbReference type="ARBA" id="ARBA00022723"/>
    </source>
</evidence>
<dbReference type="CDD" id="cd15851">
    <property type="entry name" value="SNARE_Syntaxin6"/>
    <property type="match status" value="1"/>
</dbReference>
<dbReference type="FunFam" id="2.70.150.10:FF:000026">
    <property type="entry name" value="Phospholipid-transporting ATPase"/>
    <property type="match status" value="1"/>
</dbReference>
<dbReference type="GO" id="GO:0000287">
    <property type="term" value="F:magnesium ion binding"/>
    <property type="evidence" value="ECO:0007669"/>
    <property type="project" value="UniProtKB-UniRule"/>
</dbReference>
<dbReference type="NCBIfam" id="TIGR01494">
    <property type="entry name" value="ATPase_P-type"/>
    <property type="match status" value="2"/>
</dbReference>
<dbReference type="GO" id="GO:0032456">
    <property type="term" value="P:endocytic recycling"/>
    <property type="evidence" value="ECO:0007669"/>
    <property type="project" value="TreeGrafter"/>
</dbReference>
<dbReference type="Gene3D" id="1.20.5.110">
    <property type="match status" value="1"/>
</dbReference>
<evidence type="ECO:0000256" key="1">
    <source>
        <dbReference type="ARBA" id="ARBA00001946"/>
    </source>
</evidence>
<dbReference type="SFLD" id="SFLDS00003">
    <property type="entry name" value="Haloacid_Dehalogenase"/>
    <property type="match status" value="1"/>
</dbReference>
<dbReference type="OrthoDB" id="377733at2759"/>
<feature type="binding site" evidence="22">
    <location>
        <position position="1111"/>
    </location>
    <ligand>
        <name>ATP</name>
        <dbReference type="ChEBI" id="CHEBI:30616"/>
    </ligand>
</feature>
<keyword evidence="16 24" id="KW-0472">Membrane</keyword>
<keyword evidence="29" id="KW-1185">Reference proteome</keyword>
<evidence type="ECO:0000256" key="19">
    <source>
        <dbReference type="ARBA" id="ARBA00049128"/>
    </source>
</evidence>
<dbReference type="PRINTS" id="PR00119">
    <property type="entry name" value="CATATPASE"/>
</dbReference>
<dbReference type="InterPro" id="IPR000727">
    <property type="entry name" value="T_SNARE_dom"/>
</dbReference>
<accession>A0A8H7BN70</accession>
<evidence type="ECO:0000256" key="4">
    <source>
        <dbReference type="ARBA" id="ARBA00009063"/>
    </source>
</evidence>
<evidence type="ECO:0000256" key="2">
    <source>
        <dbReference type="ARBA" id="ARBA00004166"/>
    </source>
</evidence>
<evidence type="ECO:0000256" key="11">
    <source>
        <dbReference type="ARBA" id="ARBA00022842"/>
    </source>
</evidence>
<feature type="binding site" evidence="22">
    <location>
        <position position="725"/>
    </location>
    <ligand>
        <name>ATP</name>
        <dbReference type="ChEBI" id="CHEBI:30616"/>
    </ligand>
</feature>
<comment type="cofactor">
    <cofactor evidence="1 23">
        <name>Mg(2+)</name>
        <dbReference type="ChEBI" id="CHEBI:18420"/>
    </cofactor>
</comment>
<dbReference type="GO" id="GO:0005524">
    <property type="term" value="F:ATP binding"/>
    <property type="evidence" value="ECO:0007669"/>
    <property type="project" value="UniProtKB-UniRule"/>
</dbReference>
<dbReference type="SUPFAM" id="SSF47661">
    <property type="entry name" value="t-snare proteins"/>
    <property type="match status" value="1"/>
</dbReference>
<feature type="transmembrane region" description="Helical" evidence="24">
    <location>
        <begin position="1165"/>
        <end position="1184"/>
    </location>
</feature>
<dbReference type="InterPro" id="IPR023298">
    <property type="entry name" value="ATPase_P-typ_TM_dom_sf"/>
</dbReference>
<dbReference type="Pfam" id="PF16209">
    <property type="entry name" value="PhoLip_ATPase_N"/>
    <property type="match status" value="1"/>
</dbReference>
<keyword evidence="8 23" id="KW-0479">Metal-binding</keyword>
<evidence type="ECO:0000313" key="29">
    <source>
        <dbReference type="Proteomes" id="UP000605846"/>
    </source>
</evidence>